<dbReference type="PROSITE" id="PS51462">
    <property type="entry name" value="NUDIX"/>
    <property type="match status" value="1"/>
</dbReference>
<dbReference type="InterPro" id="IPR040618">
    <property type="entry name" value="Pre-Nudix"/>
</dbReference>
<dbReference type="Gene3D" id="3.40.630.30">
    <property type="match status" value="1"/>
</dbReference>
<evidence type="ECO:0000256" key="1">
    <source>
        <dbReference type="ARBA" id="ARBA00005582"/>
    </source>
</evidence>
<comment type="similarity">
    <text evidence="1">Belongs to the Nudix hydrolase family.</text>
</comment>
<dbReference type="InterPro" id="IPR015797">
    <property type="entry name" value="NUDIX_hydrolase-like_dom_sf"/>
</dbReference>
<dbReference type="PANTHER" id="PTHR13994">
    <property type="entry name" value="NUDIX HYDROLASE RELATED"/>
    <property type="match status" value="1"/>
</dbReference>
<sequence>MHTKDLPRELVEESRFATEIVDTINAWKEQKLNGAWVHISLEDSHVVPRLAKLGFKFFHSATNEMTMTCWLGDESSRMPTASFSYYSVSALVIDEKGSVLMVREQREHCGVSYWKFPGGVPKPSEHLLRTAERKVKEETGIVAKGGAVIGLSQRLYTEYKDSCGFFFYCLMKYVKDAQVGRVETVSDEITDVRWFTRDEINSMPRKEIFHHHLDIWQAYLNLWRTSGERNCMKSPEETSLQRCSTSASAEKPVLAPFTRT</sequence>
<dbReference type="Pfam" id="PF18290">
    <property type="entry name" value="Nudix_hydro"/>
    <property type="match status" value="1"/>
</dbReference>
<dbReference type="Proteomes" id="UP000025227">
    <property type="component" value="Unplaced"/>
</dbReference>
<dbReference type="OrthoDB" id="5861827at2759"/>
<dbReference type="WBParaSite" id="HCON_00187560-00001">
    <property type="protein sequence ID" value="HCON_00187560-00001"/>
    <property type="gene ID" value="HCON_00187560"/>
</dbReference>
<name>A0A7I4Z4C9_HAECO</name>
<reference evidence="5" key="1">
    <citation type="submission" date="2020-12" db="UniProtKB">
        <authorList>
            <consortium name="WormBaseParasite"/>
        </authorList>
    </citation>
    <scope>IDENTIFICATION</scope>
    <source>
        <strain evidence="5">MHco3</strain>
    </source>
</reference>
<organism evidence="4 5">
    <name type="scientific">Haemonchus contortus</name>
    <name type="common">Barber pole worm</name>
    <dbReference type="NCBI Taxonomy" id="6289"/>
    <lineage>
        <taxon>Eukaryota</taxon>
        <taxon>Metazoa</taxon>
        <taxon>Ecdysozoa</taxon>
        <taxon>Nematoda</taxon>
        <taxon>Chromadorea</taxon>
        <taxon>Rhabditida</taxon>
        <taxon>Rhabditina</taxon>
        <taxon>Rhabditomorpha</taxon>
        <taxon>Strongyloidea</taxon>
        <taxon>Trichostrongylidae</taxon>
        <taxon>Haemonchus</taxon>
    </lineage>
</organism>
<evidence type="ECO:0000313" key="5">
    <source>
        <dbReference type="WBParaSite" id="HCON_00187560-00001"/>
    </source>
</evidence>
<dbReference type="OMA" id="FRFMANI"/>
<dbReference type="InterPro" id="IPR003293">
    <property type="entry name" value="Nudix_hydrolase6-like"/>
</dbReference>
<dbReference type="GO" id="GO:0035529">
    <property type="term" value="F:NADH pyrophosphatase activity"/>
    <property type="evidence" value="ECO:0007669"/>
    <property type="project" value="TreeGrafter"/>
</dbReference>
<evidence type="ECO:0000259" key="3">
    <source>
        <dbReference type="PROSITE" id="PS51462"/>
    </source>
</evidence>
<evidence type="ECO:0000256" key="2">
    <source>
        <dbReference type="ARBA" id="ARBA00022801"/>
    </source>
</evidence>
<protein>
    <submittedName>
        <fullName evidence="5">Nudix hydrolase domain-containing protein</fullName>
    </submittedName>
</protein>
<proteinExistence type="inferred from homology"/>
<keyword evidence="2" id="KW-0378">Hydrolase</keyword>
<dbReference type="AlphaFoldDB" id="A0A7I4Z4C9"/>
<evidence type="ECO:0000313" key="4">
    <source>
        <dbReference type="Proteomes" id="UP000025227"/>
    </source>
</evidence>
<dbReference type="PANTHER" id="PTHR13994:SF13">
    <property type="entry name" value="FI03680P"/>
    <property type="match status" value="1"/>
</dbReference>
<keyword evidence="4" id="KW-1185">Reference proteome</keyword>
<dbReference type="GO" id="GO:0051287">
    <property type="term" value="F:NAD binding"/>
    <property type="evidence" value="ECO:0007669"/>
    <property type="project" value="TreeGrafter"/>
</dbReference>
<dbReference type="GO" id="GO:0047631">
    <property type="term" value="F:ADP-ribose diphosphatase activity"/>
    <property type="evidence" value="ECO:0007669"/>
    <property type="project" value="TreeGrafter"/>
</dbReference>
<accession>A0A7I4Z4C9</accession>
<dbReference type="Pfam" id="PF00293">
    <property type="entry name" value="NUDIX"/>
    <property type="match status" value="1"/>
</dbReference>
<dbReference type="SUPFAM" id="SSF55811">
    <property type="entry name" value="Nudix"/>
    <property type="match status" value="1"/>
</dbReference>
<feature type="domain" description="Nudix hydrolase" evidence="3">
    <location>
        <begin position="83"/>
        <end position="219"/>
    </location>
</feature>
<dbReference type="InterPro" id="IPR000086">
    <property type="entry name" value="NUDIX_hydrolase_dom"/>
</dbReference>
<dbReference type="Gene3D" id="3.90.79.10">
    <property type="entry name" value="Nucleoside Triphosphate Pyrophosphohydrolase"/>
    <property type="match status" value="1"/>
</dbReference>